<feature type="domain" description="Chitin-binding type-2" evidence="2">
    <location>
        <begin position="82"/>
        <end position="146"/>
    </location>
</feature>
<dbReference type="GO" id="GO:0005576">
    <property type="term" value="C:extracellular region"/>
    <property type="evidence" value="ECO:0007669"/>
    <property type="project" value="InterPro"/>
</dbReference>
<dbReference type="SUPFAM" id="SSF57625">
    <property type="entry name" value="Invertebrate chitin-binding proteins"/>
    <property type="match status" value="2"/>
</dbReference>
<dbReference type="EMBL" id="OU895878">
    <property type="protein sequence ID" value="CAG9804067.1"/>
    <property type="molecule type" value="Genomic_DNA"/>
</dbReference>
<sequence length="239" mass="25303">MKSFVLLTLLVSAYAQSQDLCGKVANNGGQRFADDPSNCPGYLWCNYNAENELISVHQGTCDTGFNFNNVNGACDANLVCDANLCIANTVPDTIKRIAVATDTQCRQFQVCTETELGTATLSCTAPAVFNRNFGICTVESIAPCGSNSGGGGTPGPACDGDGFVNDDTGCDKFFFCENGVSSPETCPAGFHFNPVGNFCDLPENLNPKCETVATTRETIPKPIHINGGVAKLKKLFLNL</sequence>
<evidence type="ECO:0000313" key="3">
    <source>
        <dbReference type="EMBL" id="CAG9804067.1"/>
    </source>
</evidence>
<evidence type="ECO:0000256" key="1">
    <source>
        <dbReference type="SAM" id="SignalP"/>
    </source>
</evidence>
<dbReference type="Pfam" id="PF01607">
    <property type="entry name" value="CBM_14"/>
    <property type="match status" value="2"/>
</dbReference>
<evidence type="ECO:0000259" key="2">
    <source>
        <dbReference type="PROSITE" id="PS50940"/>
    </source>
</evidence>
<reference evidence="3" key="2">
    <citation type="submission" date="2022-10" db="EMBL/GenBank/DDBJ databases">
        <authorList>
            <consortium name="ENA_rothamsted_submissions"/>
            <consortium name="culmorum"/>
            <person name="King R."/>
        </authorList>
    </citation>
    <scope>NUCLEOTIDE SEQUENCE</scope>
</reference>
<evidence type="ECO:0000313" key="4">
    <source>
        <dbReference type="Proteomes" id="UP001153620"/>
    </source>
</evidence>
<gene>
    <name evidence="3" type="ORF">CHIRRI_LOCUS6962</name>
</gene>
<dbReference type="PROSITE" id="PS50940">
    <property type="entry name" value="CHIT_BIND_II"/>
    <property type="match status" value="3"/>
</dbReference>
<name>A0A9N9RUN1_9DIPT</name>
<protein>
    <recommendedName>
        <fullName evidence="2">Chitin-binding type-2 domain-containing protein</fullName>
    </recommendedName>
</protein>
<feature type="signal peptide" evidence="1">
    <location>
        <begin position="1"/>
        <end position="15"/>
    </location>
</feature>
<proteinExistence type="predicted"/>
<dbReference type="GO" id="GO:0008061">
    <property type="term" value="F:chitin binding"/>
    <property type="evidence" value="ECO:0007669"/>
    <property type="project" value="InterPro"/>
</dbReference>
<feature type="domain" description="Chitin-binding type-2" evidence="2">
    <location>
        <begin position="155"/>
        <end position="211"/>
    </location>
</feature>
<feature type="domain" description="Chitin-binding type-2" evidence="2">
    <location>
        <begin position="18"/>
        <end position="75"/>
    </location>
</feature>
<dbReference type="InterPro" id="IPR002557">
    <property type="entry name" value="Chitin-bd_dom"/>
</dbReference>
<keyword evidence="4" id="KW-1185">Reference proteome</keyword>
<dbReference type="InterPro" id="IPR036508">
    <property type="entry name" value="Chitin-bd_dom_sf"/>
</dbReference>
<dbReference type="OrthoDB" id="8194732at2759"/>
<feature type="chain" id="PRO_5040487270" description="Chitin-binding type-2 domain-containing protein" evidence="1">
    <location>
        <begin position="16"/>
        <end position="239"/>
    </location>
</feature>
<dbReference type="Proteomes" id="UP001153620">
    <property type="component" value="Chromosome 2"/>
</dbReference>
<dbReference type="AlphaFoldDB" id="A0A9N9RUN1"/>
<dbReference type="SMART" id="SM00494">
    <property type="entry name" value="ChtBD2"/>
    <property type="match status" value="3"/>
</dbReference>
<organism evidence="3 4">
    <name type="scientific">Chironomus riparius</name>
    <dbReference type="NCBI Taxonomy" id="315576"/>
    <lineage>
        <taxon>Eukaryota</taxon>
        <taxon>Metazoa</taxon>
        <taxon>Ecdysozoa</taxon>
        <taxon>Arthropoda</taxon>
        <taxon>Hexapoda</taxon>
        <taxon>Insecta</taxon>
        <taxon>Pterygota</taxon>
        <taxon>Neoptera</taxon>
        <taxon>Endopterygota</taxon>
        <taxon>Diptera</taxon>
        <taxon>Nematocera</taxon>
        <taxon>Chironomoidea</taxon>
        <taxon>Chironomidae</taxon>
        <taxon>Chironominae</taxon>
        <taxon>Chironomus</taxon>
    </lineage>
</organism>
<keyword evidence="1" id="KW-0732">Signal</keyword>
<dbReference type="Gene3D" id="2.170.140.10">
    <property type="entry name" value="Chitin binding domain"/>
    <property type="match status" value="1"/>
</dbReference>
<reference evidence="3" key="1">
    <citation type="submission" date="2022-01" db="EMBL/GenBank/DDBJ databases">
        <authorList>
            <person name="King R."/>
        </authorList>
    </citation>
    <scope>NUCLEOTIDE SEQUENCE</scope>
</reference>
<accession>A0A9N9RUN1</accession>